<dbReference type="NCBIfam" id="NF006622">
    <property type="entry name" value="PRK09190.1"/>
    <property type="match status" value="1"/>
</dbReference>
<dbReference type="InterPro" id="IPR007393">
    <property type="entry name" value="YlxR_dom"/>
</dbReference>
<evidence type="ECO:0000259" key="1">
    <source>
        <dbReference type="Pfam" id="PF04296"/>
    </source>
</evidence>
<dbReference type="InterPro" id="IPR037465">
    <property type="entry name" value="YlxR"/>
</dbReference>
<proteinExistence type="predicted"/>
<dbReference type="Gene3D" id="3.30.1330.30">
    <property type="match status" value="1"/>
</dbReference>
<dbReference type="PANTHER" id="PTHR34215">
    <property type="entry name" value="BLL0784 PROTEIN"/>
    <property type="match status" value="1"/>
</dbReference>
<name>A0A1J5SMJ9_9ZZZZ</name>
<dbReference type="Gene3D" id="3.30.1230.10">
    <property type="entry name" value="YlxR-like"/>
    <property type="match status" value="1"/>
</dbReference>
<dbReference type="PANTHER" id="PTHR34215:SF1">
    <property type="entry name" value="YLXR DOMAIN-CONTAINING PROTEIN"/>
    <property type="match status" value="1"/>
</dbReference>
<dbReference type="SUPFAM" id="SSF64376">
    <property type="entry name" value="YlxR-like"/>
    <property type="match status" value="1"/>
</dbReference>
<protein>
    <recommendedName>
        <fullName evidence="1">YlxR domain-containing protein</fullName>
    </recommendedName>
</protein>
<comment type="caution">
    <text evidence="2">The sequence shown here is derived from an EMBL/GenBank/DDBJ whole genome shotgun (WGS) entry which is preliminary data.</text>
</comment>
<gene>
    <name evidence="2" type="ORF">GALL_87860</name>
</gene>
<dbReference type="Pfam" id="PF04296">
    <property type="entry name" value="YlxR"/>
    <property type="match status" value="1"/>
</dbReference>
<dbReference type="EMBL" id="MLJW01000028">
    <property type="protein sequence ID" value="OIR09179.1"/>
    <property type="molecule type" value="Genomic_DNA"/>
</dbReference>
<feature type="domain" description="YlxR" evidence="1">
    <location>
        <begin position="1"/>
        <end position="62"/>
    </location>
</feature>
<dbReference type="InterPro" id="IPR035931">
    <property type="entry name" value="YlxR-like_sf"/>
</dbReference>
<organism evidence="2">
    <name type="scientific">mine drainage metagenome</name>
    <dbReference type="NCBI Taxonomy" id="410659"/>
    <lineage>
        <taxon>unclassified sequences</taxon>
        <taxon>metagenomes</taxon>
        <taxon>ecological metagenomes</taxon>
    </lineage>
</organism>
<sequence length="189" mass="19543">MIRFVAGPEGDAVPDLAARLPGRGFWLSASRDMVNTASAKNLFSKAARRKLSAPPDLADRIEALLARRCGELLGLARRAGQAIVGFEKVKSELKARRAAASLSGVVLLAASDGAADGRAKIRALVGETGDGSQAGSGPALIEALTAEELGAAFGRDHAVHVLLLPGRLAEAVRSEAARLSGFRPARGTN</sequence>
<dbReference type="SUPFAM" id="SSF55315">
    <property type="entry name" value="L30e-like"/>
    <property type="match status" value="1"/>
</dbReference>
<accession>A0A1J5SMJ9</accession>
<dbReference type="AlphaFoldDB" id="A0A1J5SMJ9"/>
<dbReference type="InterPro" id="IPR029064">
    <property type="entry name" value="Ribosomal_eL30-like_sf"/>
</dbReference>
<reference evidence="2" key="1">
    <citation type="submission" date="2016-10" db="EMBL/GenBank/DDBJ databases">
        <title>Sequence of Gallionella enrichment culture.</title>
        <authorList>
            <person name="Poehlein A."/>
            <person name="Muehling M."/>
            <person name="Daniel R."/>
        </authorList>
    </citation>
    <scope>NUCLEOTIDE SEQUENCE</scope>
</reference>
<evidence type="ECO:0000313" key="2">
    <source>
        <dbReference type="EMBL" id="OIR09179.1"/>
    </source>
</evidence>